<keyword evidence="9 11" id="KW-0472">Membrane</keyword>
<gene>
    <name evidence="13" type="ORF">CRU91_12040</name>
</gene>
<keyword evidence="6" id="KW-0732">Signal</keyword>
<evidence type="ECO:0000256" key="3">
    <source>
        <dbReference type="ARBA" id="ARBA00022452"/>
    </source>
</evidence>
<keyword evidence="8" id="KW-0406">Ion transport</keyword>
<proteinExistence type="inferred from homology"/>
<dbReference type="AlphaFoldDB" id="A0A366MQL1"/>
<evidence type="ECO:0000256" key="9">
    <source>
        <dbReference type="ARBA" id="ARBA00023136"/>
    </source>
</evidence>
<keyword evidence="2 11" id="KW-0813">Transport</keyword>
<comment type="subcellular location">
    <subcellularLocation>
        <location evidence="1 11">Cell outer membrane</location>
        <topology evidence="1 11">Multi-pass membrane protein</topology>
    </subcellularLocation>
</comment>
<evidence type="ECO:0000313" key="13">
    <source>
        <dbReference type="EMBL" id="RBQ27910.1"/>
    </source>
</evidence>
<keyword evidence="5 11" id="KW-0812">Transmembrane</keyword>
<evidence type="ECO:0000256" key="2">
    <source>
        <dbReference type="ARBA" id="ARBA00022448"/>
    </source>
</evidence>
<keyword evidence="13" id="KW-0675">Receptor</keyword>
<evidence type="ECO:0000256" key="8">
    <source>
        <dbReference type="ARBA" id="ARBA00023065"/>
    </source>
</evidence>
<dbReference type="PROSITE" id="PS52016">
    <property type="entry name" value="TONB_DEPENDENT_REC_3"/>
    <property type="match status" value="1"/>
</dbReference>
<dbReference type="GO" id="GO:0015344">
    <property type="term" value="F:siderophore uptake transmembrane transporter activity"/>
    <property type="evidence" value="ECO:0007669"/>
    <property type="project" value="TreeGrafter"/>
</dbReference>
<evidence type="ECO:0000256" key="10">
    <source>
        <dbReference type="ARBA" id="ARBA00023237"/>
    </source>
</evidence>
<dbReference type="PANTHER" id="PTHR32552:SF68">
    <property type="entry name" value="FERRICHROME OUTER MEMBRANE TRANSPORTER_PHAGE RECEPTOR"/>
    <property type="match status" value="1"/>
</dbReference>
<comment type="caution">
    <text evidence="13">The sequence shown here is derived from an EMBL/GenBank/DDBJ whole genome shotgun (WGS) entry which is preliminary data.</text>
</comment>
<organism evidence="13 14">
    <name type="scientific">Aliarcobacter vitoriensis</name>
    <dbReference type="NCBI Taxonomy" id="2011099"/>
    <lineage>
        <taxon>Bacteria</taxon>
        <taxon>Pseudomonadati</taxon>
        <taxon>Campylobacterota</taxon>
        <taxon>Epsilonproteobacteria</taxon>
        <taxon>Campylobacterales</taxon>
        <taxon>Arcobacteraceae</taxon>
        <taxon>Aliarcobacter</taxon>
    </lineage>
</organism>
<dbReference type="Gene3D" id="2.40.170.20">
    <property type="entry name" value="TonB-dependent receptor, beta-barrel domain"/>
    <property type="match status" value="1"/>
</dbReference>
<evidence type="ECO:0000256" key="6">
    <source>
        <dbReference type="ARBA" id="ARBA00022729"/>
    </source>
</evidence>
<dbReference type="InterPro" id="IPR037066">
    <property type="entry name" value="Plug_dom_sf"/>
</dbReference>
<keyword evidence="10 11" id="KW-0998">Cell outer membrane</keyword>
<evidence type="ECO:0000256" key="7">
    <source>
        <dbReference type="ARBA" id="ARBA00023004"/>
    </source>
</evidence>
<name>A0A366MQL1_9BACT</name>
<evidence type="ECO:0000313" key="14">
    <source>
        <dbReference type="Proteomes" id="UP000252669"/>
    </source>
</evidence>
<dbReference type="SUPFAM" id="SSF56935">
    <property type="entry name" value="Porins"/>
    <property type="match status" value="1"/>
</dbReference>
<dbReference type="PANTHER" id="PTHR32552">
    <property type="entry name" value="FERRICHROME IRON RECEPTOR-RELATED"/>
    <property type="match status" value="1"/>
</dbReference>
<keyword evidence="3 11" id="KW-1134">Transmembrane beta strand</keyword>
<sequence>MLNPNELKAIQEDDVIYIIEKPKYQNFGNTTVLDEISVSSSNYKNGSADSGYLVEETKGVGIWNERKLQDTPYSMSIISKELIENVQAKDMNQIFKMNSTTQEAGKSNWGEGDTFIPTMRGFGVANPIINGISYANNFTTVPMMQDIERVEIISGATGFLYGGGRVGGAVNYITKKPTTKDLRNITIGSYGNESYYGHIDLSGQFDEDNTIGYRINGFYQNGELPSEANTEQKAISLVFDWKPTDNFYTDIKYSHKDNLTKGGENFFGVWRAGFDMASIEKVKNYNPDWIENEFKSNRVENSIRYDINDIFTLRTN</sequence>
<dbReference type="InterPro" id="IPR039426">
    <property type="entry name" value="TonB-dep_rcpt-like"/>
</dbReference>
<comment type="similarity">
    <text evidence="11">Belongs to the TonB-dependent receptor family.</text>
</comment>
<evidence type="ECO:0000256" key="11">
    <source>
        <dbReference type="PROSITE-ProRule" id="PRU01360"/>
    </source>
</evidence>
<dbReference type="Pfam" id="PF07715">
    <property type="entry name" value="Plug"/>
    <property type="match status" value="1"/>
</dbReference>
<dbReference type="EMBL" id="PDKB01000043">
    <property type="protein sequence ID" value="RBQ27910.1"/>
    <property type="molecule type" value="Genomic_DNA"/>
</dbReference>
<dbReference type="Proteomes" id="UP000252669">
    <property type="component" value="Unassembled WGS sequence"/>
</dbReference>
<feature type="non-terminal residue" evidence="13">
    <location>
        <position position="316"/>
    </location>
</feature>
<dbReference type="InterPro" id="IPR012910">
    <property type="entry name" value="Plug_dom"/>
</dbReference>
<dbReference type="GO" id="GO:0009279">
    <property type="term" value="C:cell outer membrane"/>
    <property type="evidence" value="ECO:0007669"/>
    <property type="project" value="UniProtKB-SubCell"/>
</dbReference>
<keyword evidence="7" id="KW-0408">Iron</keyword>
<evidence type="ECO:0000256" key="5">
    <source>
        <dbReference type="ARBA" id="ARBA00022692"/>
    </source>
</evidence>
<accession>A0A366MQL1</accession>
<evidence type="ECO:0000256" key="4">
    <source>
        <dbReference type="ARBA" id="ARBA00022496"/>
    </source>
</evidence>
<evidence type="ECO:0000256" key="1">
    <source>
        <dbReference type="ARBA" id="ARBA00004571"/>
    </source>
</evidence>
<keyword evidence="14" id="KW-1185">Reference proteome</keyword>
<reference evidence="13 14" key="1">
    <citation type="submission" date="2017-10" db="EMBL/GenBank/DDBJ databases">
        <title>Genomics of the genus Arcobacter.</title>
        <authorList>
            <person name="Perez-Cataluna A."/>
            <person name="Figueras M.J."/>
        </authorList>
    </citation>
    <scope>NUCLEOTIDE SEQUENCE [LARGE SCALE GENOMIC DNA]</scope>
    <source>
        <strain evidence="13 14">CECT 9230</strain>
    </source>
</reference>
<dbReference type="Gene3D" id="2.170.130.10">
    <property type="entry name" value="TonB-dependent receptor, plug domain"/>
    <property type="match status" value="1"/>
</dbReference>
<evidence type="ECO:0000259" key="12">
    <source>
        <dbReference type="Pfam" id="PF07715"/>
    </source>
</evidence>
<keyword evidence="4" id="KW-0410">Iron transport</keyword>
<feature type="domain" description="TonB-dependent receptor plug" evidence="12">
    <location>
        <begin position="68"/>
        <end position="169"/>
    </location>
</feature>
<dbReference type="InterPro" id="IPR036942">
    <property type="entry name" value="Beta-barrel_TonB_sf"/>
</dbReference>
<protein>
    <submittedName>
        <fullName evidence="13">TonB-dependent siderophore receptor</fullName>
    </submittedName>
</protein>